<name>A0A7R9AAR2_9CRUS</name>
<comment type="similarity">
    <text evidence="2">Belongs to the glycosyltransferase 31 family. Beta3-Gal-T subfamily.</text>
</comment>
<organism evidence="7">
    <name type="scientific">Darwinula stevensoni</name>
    <dbReference type="NCBI Taxonomy" id="69355"/>
    <lineage>
        <taxon>Eukaryota</taxon>
        <taxon>Metazoa</taxon>
        <taxon>Ecdysozoa</taxon>
        <taxon>Arthropoda</taxon>
        <taxon>Crustacea</taxon>
        <taxon>Oligostraca</taxon>
        <taxon>Ostracoda</taxon>
        <taxon>Podocopa</taxon>
        <taxon>Podocopida</taxon>
        <taxon>Darwinulocopina</taxon>
        <taxon>Darwinuloidea</taxon>
        <taxon>Darwinulidae</taxon>
        <taxon>Darwinula</taxon>
    </lineage>
</organism>
<evidence type="ECO:0000313" key="8">
    <source>
        <dbReference type="Proteomes" id="UP000677054"/>
    </source>
</evidence>
<keyword evidence="4" id="KW-0735">Signal-anchor</keyword>
<reference evidence="7" key="1">
    <citation type="submission" date="2020-11" db="EMBL/GenBank/DDBJ databases">
        <authorList>
            <person name="Tran Van P."/>
        </authorList>
    </citation>
    <scope>NUCLEOTIDE SEQUENCE</scope>
</reference>
<gene>
    <name evidence="7" type="ORF">DSTB1V02_LOCUS10412</name>
</gene>
<keyword evidence="3" id="KW-0812">Transmembrane</keyword>
<dbReference type="AlphaFoldDB" id="A0A7R9AAR2"/>
<evidence type="ECO:0000256" key="6">
    <source>
        <dbReference type="ARBA" id="ARBA00023136"/>
    </source>
</evidence>
<keyword evidence="8" id="KW-1185">Reference proteome</keyword>
<dbReference type="EMBL" id="CAJPEV010002979">
    <property type="protein sequence ID" value="CAG0898587.1"/>
    <property type="molecule type" value="Genomic_DNA"/>
</dbReference>
<evidence type="ECO:0008006" key="9">
    <source>
        <dbReference type="Google" id="ProtNLM"/>
    </source>
</evidence>
<evidence type="ECO:0000256" key="5">
    <source>
        <dbReference type="ARBA" id="ARBA00022989"/>
    </source>
</evidence>
<dbReference type="PANTHER" id="PTHR23033">
    <property type="entry name" value="BETA1,3-GALACTOSYLTRANSFERASE"/>
    <property type="match status" value="1"/>
</dbReference>
<accession>A0A7R9AAR2</accession>
<keyword evidence="5" id="KW-1133">Transmembrane helix</keyword>
<dbReference type="InterPro" id="IPR026050">
    <property type="entry name" value="C1GALT1/C1GALT1_chp1"/>
</dbReference>
<evidence type="ECO:0000256" key="3">
    <source>
        <dbReference type="ARBA" id="ARBA00022692"/>
    </source>
</evidence>
<proteinExistence type="inferred from homology"/>
<evidence type="ECO:0000313" key="7">
    <source>
        <dbReference type="EMBL" id="CAD7250642.1"/>
    </source>
</evidence>
<sequence length="139" mass="16360">MQLSPILTLRYHQQCSWMNRAEWEQGPILSRRELAALGDHSHELAALGDRSRETKKVRVLCWVVTRPENHEARAKHVKATWGRRCDVLLFVSTENGWWSFSLIFLMTNERQDVPETPGFHVEQDVLMKRPRRSYEIFGT</sequence>
<protein>
    <recommendedName>
        <fullName evidence="9">Hexosyltransferase</fullName>
    </recommendedName>
</protein>
<keyword evidence="6" id="KW-0472">Membrane</keyword>
<comment type="subcellular location">
    <subcellularLocation>
        <location evidence="1">Membrane</location>
        <topology evidence="1">Single-pass type II membrane protein</topology>
    </subcellularLocation>
</comment>
<dbReference type="Gene3D" id="3.90.550.50">
    <property type="match status" value="1"/>
</dbReference>
<dbReference type="OrthoDB" id="414175at2759"/>
<dbReference type="PANTHER" id="PTHR23033:SF14">
    <property type="entry name" value="GLYCOPROTEIN-N-ACETYLGALACTOSAMINE 3-BETA-GALACTOSYLTRANSFERASE 1-RELATED"/>
    <property type="match status" value="1"/>
</dbReference>
<evidence type="ECO:0000256" key="4">
    <source>
        <dbReference type="ARBA" id="ARBA00022968"/>
    </source>
</evidence>
<dbReference type="GO" id="GO:0016020">
    <property type="term" value="C:membrane"/>
    <property type="evidence" value="ECO:0007669"/>
    <property type="project" value="UniProtKB-SubCell"/>
</dbReference>
<dbReference type="GO" id="GO:0016263">
    <property type="term" value="F:glycoprotein-N-acetylgalactosamine 3-beta-galactosyltransferase activity"/>
    <property type="evidence" value="ECO:0007669"/>
    <property type="project" value="TreeGrafter"/>
</dbReference>
<evidence type="ECO:0000256" key="1">
    <source>
        <dbReference type="ARBA" id="ARBA00004606"/>
    </source>
</evidence>
<evidence type="ECO:0000256" key="2">
    <source>
        <dbReference type="ARBA" id="ARBA00006462"/>
    </source>
</evidence>
<dbReference type="Proteomes" id="UP000677054">
    <property type="component" value="Unassembled WGS sequence"/>
</dbReference>
<dbReference type="EMBL" id="LR902496">
    <property type="protein sequence ID" value="CAD7250642.1"/>
    <property type="molecule type" value="Genomic_DNA"/>
</dbReference>